<name>A0ACD5VK73_AVESA</name>
<reference evidence="1" key="2">
    <citation type="submission" date="2025-09" db="UniProtKB">
        <authorList>
            <consortium name="EnsemblPlants"/>
        </authorList>
    </citation>
    <scope>IDENTIFICATION</scope>
</reference>
<dbReference type="EnsemblPlants" id="AVESA.00010b.r2.3CG0463780.1">
    <property type="protein sequence ID" value="AVESA.00010b.r2.3CG0463780.1.CDS"/>
    <property type="gene ID" value="AVESA.00010b.r2.3CG0463780"/>
</dbReference>
<keyword evidence="2" id="KW-1185">Reference proteome</keyword>
<reference evidence="1" key="1">
    <citation type="submission" date="2021-05" db="EMBL/GenBank/DDBJ databases">
        <authorList>
            <person name="Scholz U."/>
            <person name="Mascher M."/>
            <person name="Fiebig A."/>
        </authorList>
    </citation>
    <scope>NUCLEOTIDE SEQUENCE [LARGE SCALE GENOMIC DNA]</scope>
</reference>
<proteinExistence type="predicted"/>
<dbReference type="Proteomes" id="UP001732700">
    <property type="component" value="Chromosome 3C"/>
</dbReference>
<accession>A0ACD5VK73</accession>
<protein>
    <submittedName>
        <fullName evidence="1">Uncharacterized protein</fullName>
    </submittedName>
</protein>
<organism evidence="1 2">
    <name type="scientific">Avena sativa</name>
    <name type="common">Oat</name>
    <dbReference type="NCBI Taxonomy" id="4498"/>
    <lineage>
        <taxon>Eukaryota</taxon>
        <taxon>Viridiplantae</taxon>
        <taxon>Streptophyta</taxon>
        <taxon>Embryophyta</taxon>
        <taxon>Tracheophyta</taxon>
        <taxon>Spermatophyta</taxon>
        <taxon>Magnoliopsida</taxon>
        <taxon>Liliopsida</taxon>
        <taxon>Poales</taxon>
        <taxon>Poaceae</taxon>
        <taxon>BOP clade</taxon>
        <taxon>Pooideae</taxon>
        <taxon>Poodae</taxon>
        <taxon>Poeae</taxon>
        <taxon>Poeae Chloroplast Group 1 (Aveneae type)</taxon>
        <taxon>Aveninae</taxon>
        <taxon>Avena</taxon>
    </lineage>
</organism>
<sequence>MTRREAPPGPSMETVILPRLAEISAAEDPLRWALVVFVSGHRSHVSLIEARAAVAVQVPRAEDNFTLHRSWPADFLLVCSSRRVRDDVLAAGVIDGRGFSLRFSPWNRQLQAVRRPLRFRAHFELTGIPAHAWNRTTVMALLGSAAWVERLGAATASREDLGHFRVIAWIDNPNQLPSEKALLIEEPDDRMEEDEGLVLPGDALIPLEKLMLRYVVKIRLVRAEDMSAPGPSSGDDGSDDDGDLGSGGRDRGRGGRDDGPSERPRGRSDARMPFPGQLDGCGEVPQRRRQPDVCWGGSRRIAIDAPLEVEPWPEVEGEDVQEDDWDDDGGEAHLDRLSFGRRALEPPAPVSRPFEQAPNVAAPRGKHVVGEAGEEAESRGTVVGPVFACGVESRPSDIFPGREETAPKGTGVGPLFACGVSSPYTPVDRQLALTGTFRSPIDGLGSTDVGVEEDLVAPLFSLLTKTKPHVDLAAREVFEPDARACVTPCPHQGEACQLESPGLLPSLSDTSGDTCWAAASGQTESPRSVFDMLDVFSVHLSPADGGSDQLHGPRAMGPGSTPVGAQGSDAFRDACKMPINSILSRPVAKRSRKKKYSGPVRRSGRLRGRFAAGTPIRQQQRTLITRLGIAREGEVIGDEALDAYLDLFARPLQQQHIDVVLRLFGWMPEALPLLDDAPVECLI</sequence>
<evidence type="ECO:0000313" key="1">
    <source>
        <dbReference type="EnsemblPlants" id="AVESA.00010b.r2.3CG0463780.1.CDS"/>
    </source>
</evidence>
<evidence type="ECO:0000313" key="2">
    <source>
        <dbReference type="Proteomes" id="UP001732700"/>
    </source>
</evidence>